<evidence type="ECO:0000313" key="3">
    <source>
        <dbReference type="Proteomes" id="UP000245708"/>
    </source>
</evidence>
<organism evidence="2 3">
    <name type="scientific">Roseicyclus mahoneyensis</name>
    <dbReference type="NCBI Taxonomy" id="164332"/>
    <lineage>
        <taxon>Bacteria</taxon>
        <taxon>Pseudomonadati</taxon>
        <taxon>Pseudomonadota</taxon>
        <taxon>Alphaproteobacteria</taxon>
        <taxon>Rhodobacterales</taxon>
        <taxon>Roseobacteraceae</taxon>
        <taxon>Roseicyclus</taxon>
    </lineage>
</organism>
<feature type="transmembrane region" description="Helical" evidence="1">
    <location>
        <begin position="65"/>
        <end position="85"/>
    </location>
</feature>
<keyword evidence="3" id="KW-1185">Reference proteome</keyword>
<protein>
    <submittedName>
        <fullName evidence="2">Uncharacterized protein</fullName>
    </submittedName>
</protein>
<keyword evidence="1" id="KW-0812">Transmembrane</keyword>
<evidence type="ECO:0000256" key="1">
    <source>
        <dbReference type="SAM" id="Phobius"/>
    </source>
</evidence>
<reference evidence="2 3" key="1">
    <citation type="submission" date="2018-05" db="EMBL/GenBank/DDBJ databases">
        <title>Genomic Encyclopedia of Type Strains, Phase IV (KMG-IV): sequencing the most valuable type-strain genomes for metagenomic binning, comparative biology and taxonomic classification.</title>
        <authorList>
            <person name="Goeker M."/>
        </authorList>
    </citation>
    <scope>NUCLEOTIDE SEQUENCE [LARGE SCALE GENOMIC DNA]</scope>
    <source>
        <strain evidence="2 3">DSM 16097</strain>
    </source>
</reference>
<dbReference type="Proteomes" id="UP000245708">
    <property type="component" value="Unassembled WGS sequence"/>
</dbReference>
<name>A0A316GLM2_9RHOB</name>
<dbReference type="EMBL" id="QGGW01000002">
    <property type="protein sequence ID" value="PWK61722.1"/>
    <property type="molecule type" value="Genomic_DNA"/>
</dbReference>
<keyword evidence="1" id="KW-0472">Membrane</keyword>
<proteinExistence type="predicted"/>
<gene>
    <name evidence="2" type="ORF">C7455_102414</name>
</gene>
<evidence type="ECO:0000313" key="2">
    <source>
        <dbReference type="EMBL" id="PWK61722.1"/>
    </source>
</evidence>
<feature type="transmembrane region" description="Helical" evidence="1">
    <location>
        <begin position="39"/>
        <end position="58"/>
    </location>
</feature>
<accession>A0A316GLM2</accession>
<comment type="caution">
    <text evidence="2">The sequence shown here is derived from an EMBL/GenBank/DDBJ whole genome shotgun (WGS) entry which is preliminary data.</text>
</comment>
<keyword evidence="1" id="KW-1133">Transmembrane helix</keyword>
<feature type="transmembrane region" description="Helical" evidence="1">
    <location>
        <begin position="105"/>
        <end position="127"/>
    </location>
</feature>
<dbReference type="AlphaFoldDB" id="A0A316GLM2"/>
<feature type="transmembrane region" description="Helical" evidence="1">
    <location>
        <begin position="12"/>
        <end position="33"/>
    </location>
</feature>
<sequence length="129" mass="12833">MATTRAPQTEIAIAATAGFLLAAATLAGATAALGAHPWWAIQSGLVGTAGGLALYGALRALGVGAGRLGLVAAMALVASALAAHFGKQSFVASFASDALAGRLWYLGWFVLAGSATVVLTVLAARVLRR</sequence>